<feature type="region of interest" description="Disordered" evidence="11">
    <location>
        <begin position="36"/>
        <end position="55"/>
    </location>
</feature>
<keyword evidence="5" id="KW-0378">Hydrolase</keyword>
<keyword evidence="13" id="KW-1185">Reference proteome</keyword>
<evidence type="ECO:0000313" key="12">
    <source>
        <dbReference type="EMBL" id="TDR34414.1"/>
    </source>
</evidence>
<evidence type="ECO:0000256" key="1">
    <source>
        <dbReference type="ARBA" id="ARBA00000553"/>
    </source>
</evidence>
<comment type="catalytic activity">
    <reaction evidence="7">
        <text>adenosine + H2O + H(+) = inosine + NH4(+)</text>
        <dbReference type="Rhea" id="RHEA:24408"/>
        <dbReference type="ChEBI" id="CHEBI:15377"/>
        <dbReference type="ChEBI" id="CHEBI:15378"/>
        <dbReference type="ChEBI" id="CHEBI:16335"/>
        <dbReference type="ChEBI" id="CHEBI:17596"/>
        <dbReference type="ChEBI" id="CHEBI:28938"/>
        <dbReference type="EC" id="3.5.4.4"/>
    </reaction>
    <physiologicalReaction direction="left-to-right" evidence="7">
        <dbReference type="Rhea" id="RHEA:24409"/>
    </physiologicalReaction>
</comment>
<dbReference type="PANTHER" id="PTHR30616:SF2">
    <property type="entry name" value="PURINE NUCLEOSIDE PHOSPHORYLASE LACC1"/>
    <property type="match status" value="1"/>
</dbReference>
<comment type="catalytic activity">
    <reaction evidence="8">
        <text>adenosine + phosphate = alpha-D-ribose 1-phosphate + adenine</text>
        <dbReference type="Rhea" id="RHEA:27642"/>
        <dbReference type="ChEBI" id="CHEBI:16335"/>
        <dbReference type="ChEBI" id="CHEBI:16708"/>
        <dbReference type="ChEBI" id="CHEBI:43474"/>
        <dbReference type="ChEBI" id="CHEBI:57720"/>
        <dbReference type="EC" id="2.4.2.1"/>
    </reaction>
    <physiologicalReaction direction="left-to-right" evidence="8">
        <dbReference type="Rhea" id="RHEA:27643"/>
    </physiologicalReaction>
</comment>
<name>A0A4R6YEA8_9HYPH</name>
<evidence type="ECO:0000256" key="4">
    <source>
        <dbReference type="ARBA" id="ARBA00022723"/>
    </source>
</evidence>
<evidence type="ECO:0000256" key="8">
    <source>
        <dbReference type="ARBA" id="ARBA00048968"/>
    </source>
</evidence>
<comment type="catalytic activity">
    <reaction evidence="1">
        <text>inosine + phosphate = alpha-D-ribose 1-phosphate + hypoxanthine</text>
        <dbReference type="Rhea" id="RHEA:27646"/>
        <dbReference type="ChEBI" id="CHEBI:17368"/>
        <dbReference type="ChEBI" id="CHEBI:17596"/>
        <dbReference type="ChEBI" id="CHEBI:43474"/>
        <dbReference type="ChEBI" id="CHEBI:57720"/>
        <dbReference type="EC" id="2.4.2.1"/>
    </reaction>
    <physiologicalReaction direction="left-to-right" evidence="1">
        <dbReference type="Rhea" id="RHEA:27647"/>
    </physiologicalReaction>
</comment>
<accession>A0A4R6YEA8</accession>
<dbReference type="InterPro" id="IPR011324">
    <property type="entry name" value="Cytotoxic_necrot_fac-like_cat"/>
</dbReference>
<evidence type="ECO:0000256" key="5">
    <source>
        <dbReference type="ARBA" id="ARBA00022801"/>
    </source>
</evidence>
<keyword evidence="3" id="KW-0808">Transferase</keyword>
<dbReference type="GO" id="GO:0016787">
    <property type="term" value="F:hydrolase activity"/>
    <property type="evidence" value="ECO:0007669"/>
    <property type="project" value="UniProtKB-KW"/>
</dbReference>
<keyword evidence="4" id="KW-0479">Metal-binding</keyword>
<keyword evidence="6" id="KW-0862">Zinc</keyword>
<dbReference type="Pfam" id="PF02578">
    <property type="entry name" value="Cu-oxidase_4"/>
    <property type="match status" value="1"/>
</dbReference>
<reference evidence="12 13" key="1">
    <citation type="submission" date="2019-03" db="EMBL/GenBank/DDBJ databases">
        <title>Genomic Encyclopedia of Type Strains, Phase IV (KMG-IV): sequencing the most valuable type-strain genomes for metagenomic binning, comparative biology and taxonomic classification.</title>
        <authorList>
            <person name="Goeker M."/>
        </authorList>
    </citation>
    <scope>NUCLEOTIDE SEQUENCE [LARGE SCALE GENOMIC DNA]</scope>
    <source>
        <strain evidence="12 13">DSM 11603</strain>
    </source>
</reference>
<evidence type="ECO:0000256" key="11">
    <source>
        <dbReference type="SAM" id="MobiDB-lite"/>
    </source>
</evidence>
<dbReference type="CDD" id="cd16833">
    <property type="entry name" value="YfiH"/>
    <property type="match status" value="1"/>
</dbReference>
<dbReference type="AlphaFoldDB" id="A0A4R6YEA8"/>
<evidence type="ECO:0000256" key="3">
    <source>
        <dbReference type="ARBA" id="ARBA00022679"/>
    </source>
</evidence>
<sequence length="307" mass="33464">MRRAVSIGRLTSARLPLHSGKLSRLRVRIHLPLDEKLRGDNKTPMSNQQKPEPIRSPLLENASENGIRHGYFTRIGGVSEGIYGGLNIGTGSQDDQTLVAENRRRVAEWMGVAPDRLLTAHQIHSPDVIVAREPFAGERPRADAIVTDRPGIAVGASTADCGPVLFADAQAGVVGAAHAGWKGAFTGVLENTIVAMEGIGARRENIVAVLGPSISGRNYEVGPEFRERFVNADAANEDWFVASGKPGHFMFDLNGYTLHRLRRAGVTAEALGRCTYAEEELFYSYRRTTHRNEPDYGRQVSAIAIEG</sequence>
<dbReference type="Proteomes" id="UP000294958">
    <property type="component" value="Unassembled WGS sequence"/>
</dbReference>
<dbReference type="GO" id="GO:0017061">
    <property type="term" value="F:S-methyl-5-thioadenosine phosphorylase activity"/>
    <property type="evidence" value="ECO:0007669"/>
    <property type="project" value="UniProtKB-EC"/>
</dbReference>
<evidence type="ECO:0000256" key="2">
    <source>
        <dbReference type="ARBA" id="ARBA00007353"/>
    </source>
</evidence>
<evidence type="ECO:0000256" key="6">
    <source>
        <dbReference type="ARBA" id="ARBA00022833"/>
    </source>
</evidence>
<dbReference type="InterPro" id="IPR003730">
    <property type="entry name" value="Cu_polyphenol_OxRdtase"/>
</dbReference>
<evidence type="ECO:0000256" key="10">
    <source>
        <dbReference type="RuleBase" id="RU361274"/>
    </source>
</evidence>
<comment type="caution">
    <text evidence="12">The sequence shown here is derived from an EMBL/GenBank/DDBJ whole genome shotgun (WGS) entry which is preliminary data.</text>
</comment>
<dbReference type="SUPFAM" id="SSF64438">
    <property type="entry name" value="CNF1/YfiH-like putative cysteine hydrolases"/>
    <property type="match status" value="1"/>
</dbReference>
<dbReference type="InterPro" id="IPR038371">
    <property type="entry name" value="Cu_polyphenol_OxRdtase_sf"/>
</dbReference>
<gene>
    <name evidence="12" type="ORF">DES43_11420</name>
</gene>
<dbReference type="Gene3D" id="3.60.140.10">
    <property type="entry name" value="CNF1/YfiH-like putative cysteine hydrolases"/>
    <property type="match status" value="1"/>
</dbReference>
<evidence type="ECO:0000313" key="13">
    <source>
        <dbReference type="Proteomes" id="UP000294958"/>
    </source>
</evidence>
<organism evidence="12 13">
    <name type="scientific">Aquamicrobium defluvii</name>
    <dbReference type="NCBI Taxonomy" id="69279"/>
    <lineage>
        <taxon>Bacteria</taxon>
        <taxon>Pseudomonadati</taxon>
        <taxon>Pseudomonadota</taxon>
        <taxon>Alphaproteobacteria</taxon>
        <taxon>Hyphomicrobiales</taxon>
        <taxon>Phyllobacteriaceae</taxon>
        <taxon>Aquamicrobium</taxon>
    </lineage>
</organism>
<evidence type="ECO:0000256" key="9">
    <source>
        <dbReference type="ARBA" id="ARBA00049893"/>
    </source>
</evidence>
<evidence type="ECO:0000256" key="7">
    <source>
        <dbReference type="ARBA" id="ARBA00047989"/>
    </source>
</evidence>
<dbReference type="EMBL" id="SNZF01000014">
    <property type="protein sequence ID" value="TDR34414.1"/>
    <property type="molecule type" value="Genomic_DNA"/>
</dbReference>
<comment type="similarity">
    <text evidence="2 10">Belongs to the purine nucleoside phosphorylase YfiH/LACC1 family.</text>
</comment>
<dbReference type="PANTHER" id="PTHR30616">
    <property type="entry name" value="UNCHARACTERIZED PROTEIN YFIH"/>
    <property type="match status" value="1"/>
</dbReference>
<dbReference type="NCBIfam" id="TIGR00726">
    <property type="entry name" value="peptidoglycan editing factor PgeF"/>
    <property type="match status" value="1"/>
</dbReference>
<dbReference type="GO" id="GO:0005507">
    <property type="term" value="F:copper ion binding"/>
    <property type="evidence" value="ECO:0007669"/>
    <property type="project" value="TreeGrafter"/>
</dbReference>
<comment type="catalytic activity">
    <reaction evidence="9">
        <text>S-methyl-5'-thioadenosine + phosphate = 5-(methylsulfanyl)-alpha-D-ribose 1-phosphate + adenine</text>
        <dbReference type="Rhea" id="RHEA:11852"/>
        <dbReference type="ChEBI" id="CHEBI:16708"/>
        <dbReference type="ChEBI" id="CHEBI:17509"/>
        <dbReference type="ChEBI" id="CHEBI:43474"/>
        <dbReference type="ChEBI" id="CHEBI:58533"/>
        <dbReference type="EC" id="2.4.2.28"/>
    </reaction>
    <physiologicalReaction direction="left-to-right" evidence="9">
        <dbReference type="Rhea" id="RHEA:11853"/>
    </physiologicalReaction>
</comment>
<proteinExistence type="inferred from homology"/>
<protein>
    <recommendedName>
        <fullName evidence="10">Purine nucleoside phosphorylase</fullName>
    </recommendedName>
</protein>